<accession>B5RUI9</accession>
<organism evidence="1 2">
    <name type="scientific">Debaryomyces hansenii (strain ATCC 36239 / CBS 767 / BCRC 21394 / JCM 1990 / NBRC 0083 / IGC 2968)</name>
    <name type="common">Yeast</name>
    <name type="synonym">Torulaspora hansenii</name>
    <dbReference type="NCBI Taxonomy" id="284592"/>
    <lineage>
        <taxon>Eukaryota</taxon>
        <taxon>Fungi</taxon>
        <taxon>Dikarya</taxon>
        <taxon>Ascomycota</taxon>
        <taxon>Saccharomycotina</taxon>
        <taxon>Pichiomycetes</taxon>
        <taxon>Debaryomycetaceae</taxon>
        <taxon>Debaryomyces</taxon>
    </lineage>
</organism>
<dbReference type="RefSeq" id="XP_002770846.1">
    <property type="nucleotide sequence ID" value="XM_002770800.1"/>
</dbReference>
<dbReference type="HOGENOM" id="CLU_2757731_0_0_1"/>
<dbReference type="Proteomes" id="UP000000599">
    <property type="component" value="Chromosome F"/>
</dbReference>
<sequence length="70" mass="8094">MNLKIGNRLQLYYKHGSIKYVEVEGVITKRAFMFHALSSSKIRKHSIIIPKSFSDHIPTHLIPLDNEQFG</sequence>
<dbReference type="KEGG" id="dha:DEHA2F17908g"/>
<proteinExistence type="predicted"/>
<gene>
    <name evidence="1" type="ordered locus">DEHA2F17908g</name>
</gene>
<evidence type="ECO:0000313" key="2">
    <source>
        <dbReference type="Proteomes" id="UP000000599"/>
    </source>
</evidence>
<name>B5RUI9_DEBHA</name>
<protein>
    <submittedName>
        <fullName evidence="1">DEHA2F17908p</fullName>
    </submittedName>
</protein>
<dbReference type="GeneID" id="8999000"/>
<dbReference type="AlphaFoldDB" id="B5RUI9"/>
<keyword evidence="2" id="KW-1185">Reference proteome</keyword>
<dbReference type="VEuPathDB" id="FungiDB:DEHA2F17908g"/>
<dbReference type="EMBL" id="CR382138">
    <property type="protein sequence ID" value="CAR66367.1"/>
    <property type="molecule type" value="Genomic_DNA"/>
</dbReference>
<dbReference type="InParanoid" id="B5RUI9"/>
<reference evidence="1 2" key="1">
    <citation type="journal article" date="2004" name="Nature">
        <title>Genome evolution in yeasts.</title>
        <authorList>
            <consortium name="Genolevures"/>
            <person name="Dujon B."/>
            <person name="Sherman D."/>
            <person name="Fischer G."/>
            <person name="Durrens P."/>
            <person name="Casaregola S."/>
            <person name="Lafontaine I."/>
            <person name="de Montigny J."/>
            <person name="Marck C."/>
            <person name="Neuveglise C."/>
            <person name="Talla E."/>
            <person name="Goffard N."/>
            <person name="Frangeul L."/>
            <person name="Aigle M."/>
            <person name="Anthouard V."/>
            <person name="Babour A."/>
            <person name="Barbe V."/>
            <person name="Barnay S."/>
            <person name="Blanchin S."/>
            <person name="Beckerich J.M."/>
            <person name="Beyne E."/>
            <person name="Bleykasten C."/>
            <person name="Boisrame A."/>
            <person name="Boyer J."/>
            <person name="Cattolico L."/>
            <person name="Confanioleri F."/>
            <person name="de Daruvar A."/>
            <person name="Despons L."/>
            <person name="Fabre E."/>
            <person name="Fairhead C."/>
            <person name="Ferry-Dumazet H."/>
            <person name="Groppi A."/>
            <person name="Hantraye F."/>
            <person name="Hennequin C."/>
            <person name="Jauniaux N."/>
            <person name="Joyet P."/>
            <person name="Kachouri R."/>
            <person name="Kerrest A."/>
            <person name="Koszul R."/>
            <person name="Lemaire M."/>
            <person name="Lesur I."/>
            <person name="Ma L."/>
            <person name="Muller H."/>
            <person name="Nicaud J.M."/>
            <person name="Nikolski M."/>
            <person name="Oztas S."/>
            <person name="Ozier-Kalogeropoulos O."/>
            <person name="Pellenz S."/>
            <person name="Potier S."/>
            <person name="Richard G.F."/>
            <person name="Straub M.L."/>
            <person name="Suleau A."/>
            <person name="Swennene D."/>
            <person name="Tekaia F."/>
            <person name="Wesolowski-Louvel M."/>
            <person name="Westhof E."/>
            <person name="Wirth B."/>
            <person name="Zeniou-Meyer M."/>
            <person name="Zivanovic I."/>
            <person name="Bolotin-Fukuhara M."/>
            <person name="Thierry A."/>
            <person name="Bouchier C."/>
            <person name="Caudron B."/>
            <person name="Scarpelli C."/>
            <person name="Gaillardin C."/>
            <person name="Weissenbach J."/>
            <person name="Wincker P."/>
            <person name="Souciet J.L."/>
        </authorList>
    </citation>
    <scope>NUCLEOTIDE SEQUENCE [LARGE SCALE GENOMIC DNA]</scope>
    <source>
        <strain evidence="2">ATCC 36239 / CBS 767 / BCRC 21394 / JCM 1990 / NBRC 0083 / IGC 2968</strain>
    </source>
</reference>
<evidence type="ECO:0000313" key="1">
    <source>
        <dbReference type="EMBL" id="CAR66367.1"/>
    </source>
</evidence>